<dbReference type="EMBL" id="BMGT01000002">
    <property type="protein sequence ID" value="GGG76294.1"/>
    <property type="molecule type" value="Genomic_DNA"/>
</dbReference>
<name>A0A917HES2_9BACT</name>
<dbReference type="AlphaFoldDB" id="A0A917HES2"/>
<proteinExistence type="predicted"/>
<dbReference type="RefSeq" id="WP_188553905.1">
    <property type="nucleotide sequence ID" value="NZ_BMGT01000002.1"/>
</dbReference>
<reference evidence="1" key="1">
    <citation type="journal article" date="2014" name="Int. J. Syst. Evol. Microbiol.">
        <title>Complete genome sequence of Corynebacterium casei LMG S-19264T (=DSM 44701T), isolated from a smear-ripened cheese.</title>
        <authorList>
            <consortium name="US DOE Joint Genome Institute (JGI-PGF)"/>
            <person name="Walter F."/>
            <person name="Albersmeier A."/>
            <person name="Kalinowski J."/>
            <person name="Ruckert C."/>
        </authorList>
    </citation>
    <scope>NUCLEOTIDE SEQUENCE</scope>
    <source>
        <strain evidence="1">CGMCC 1.12997</strain>
    </source>
</reference>
<dbReference type="PROSITE" id="PS51257">
    <property type="entry name" value="PROKAR_LIPOPROTEIN"/>
    <property type="match status" value="1"/>
</dbReference>
<evidence type="ECO:0008006" key="3">
    <source>
        <dbReference type="Google" id="ProtNLM"/>
    </source>
</evidence>
<reference evidence="1" key="2">
    <citation type="submission" date="2020-09" db="EMBL/GenBank/DDBJ databases">
        <authorList>
            <person name="Sun Q."/>
            <person name="Zhou Y."/>
        </authorList>
    </citation>
    <scope>NUCLEOTIDE SEQUENCE</scope>
    <source>
        <strain evidence="1">CGMCC 1.12997</strain>
    </source>
</reference>
<organism evidence="1 2">
    <name type="scientific">Edaphobacter dinghuensis</name>
    <dbReference type="NCBI Taxonomy" id="1560005"/>
    <lineage>
        <taxon>Bacteria</taxon>
        <taxon>Pseudomonadati</taxon>
        <taxon>Acidobacteriota</taxon>
        <taxon>Terriglobia</taxon>
        <taxon>Terriglobales</taxon>
        <taxon>Acidobacteriaceae</taxon>
        <taxon>Edaphobacter</taxon>
    </lineage>
</organism>
<protein>
    <recommendedName>
        <fullName evidence="3">Lipoprotein</fullName>
    </recommendedName>
</protein>
<comment type="caution">
    <text evidence="1">The sequence shown here is derived from an EMBL/GenBank/DDBJ whole genome shotgun (WGS) entry which is preliminary data.</text>
</comment>
<sequence length="177" mass="18839">MRYGLSCGLARGLWAGLLTAGLATGILGCHGKAEPSITGVPSEQPTVLAAKGAAAIASICSRQSFATAKAGVIAGETKLREDVFEMRDPVSYTVIPYRLGATVRLETMLRQQAAAPGHPNDQAQCMRDFADHLKGLSDPLVAAAKNQDQVDVLAFKDAEKEAQQEIESQEEIEKDTK</sequence>
<keyword evidence="2" id="KW-1185">Reference proteome</keyword>
<evidence type="ECO:0000313" key="1">
    <source>
        <dbReference type="EMBL" id="GGG76294.1"/>
    </source>
</evidence>
<gene>
    <name evidence="1" type="ORF">GCM10011585_19030</name>
</gene>
<evidence type="ECO:0000313" key="2">
    <source>
        <dbReference type="Proteomes" id="UP000647241"/>
    </source>
</evidence>
<dbReference type="Proteomes" id="UP000647241">
    <property type="component" value="Unassembled WGS sequence"/>
</dbReference>
<accession>A0A917HES2</accession>